<dbReference type="Gene3D" id="2.60.120.200">
    <property type="match status" value="1"/>
</dbReference>
<dbReference type="STRING" id="5454.A0A163ANN9"/>
<dbReference type="Gene3D" id="3.40.50.150">
    <property type="entry name" value="Vaccinia Virus protein VP39"/>
    <property type="match status" value="1"/>
</dbReference>
<dbReference type="InterPro" id="IPR009784">
    <property type="entry name" value="DUF1349"/>
</dbReference>
<keyword evidence="1" id="KW-0949">S-adenosyl-L-methionine</keyword>
<feature type="domain" description="Bin3-type SAM" evidence="3">
    <location>
        <begin position="26"/>
        <end position="271"/>
    </location>
</feature>
<dbReference type="CDD" id="cd02440">
    <property type="entry name" value="AdoMet_MTases"/>
    <property type="match status" value="1"/>
</dbReference>
<sequence length="576" mass="63454">MATDWGNYTDYTGPSRAPGSATHILDARLNLLTTLVPAIFTAKTCLDIGCNAGHVSCQLALDFHAASVTGVDIDSKLVAQAESLWALRSSRARPPTGPSQRTVDYYPVSAILTHGYRIEPKSKGSRTPSSVSTASDWPWVQFVSADWLASADRAISGPYDVILALSVIKWIHLEHLDEGLRAFFSKCASCLRSGGFLVIELQAWNSYEKAVRPNHSPHFSENLKQLVYRPETSFDGLLEEHSLRLCASSTDLPRRINVYPTTRAAEQTDRARCRKSSRPLKRWDGIASIPGHRKSEMPPASSSFTALNVPSDLVPEYMGSFTLAAPPNTDLWRKPPSRDTSTAPILYTALRNPFIAAEVTVSAEWELEWDQGGLVIFAGAPPGRTTPIAATPETPGVVSSSLNDGATTCMPRPDTHHRGTDSNSRIPIPDLGHQPPRPRSPPPAYVAPAPASKWVKVGLEFCNNACHATSVVANSEGADWSLTSLPQYHARRQDLRVKIERIGYALWVWYEDEMLGWKKLREVTWFFWGVEDKAVRVGVYASRPANFGISVFDRRNGGSNVGTRNLCIEFEGLEIF</sequence>
<protein>
    <recommendedName>
        <fullName evidence="3">Bin3-type SAM domain-containing protein</fullName>
    </recommendedName>
</protein>
<evidence type="ECO:0000313" key="4">
    <source>
        <dbReference type="EMBL" id="KZM21292.1"/>
    </source>
</evidence>
<accession>A0A163ANN9</accession>
<evidence type="ECO:0000256" key="2">
    <source>
        <dbReference type="SAM" id="MobiDB-lite"/>
    </source>
</evidence>
<dbReference type="PANTHER" id="PTHR35332:SF3">
    <property type="entry name" value="FUCOSE-SPECIFIC LECTIN"/>
    <property type="match status" value="1"/>
</dbReference>
<evidence type="ECO:0000256" key="1">
    <source>
        <dbReference type="PROSITE-ProRule" id="PRU00848"/>
    </source>
</evidence>
<name>A0A163ANN9_DIDRA</name>
<dbReference type="Pfam" id="PF06859">
    <property type="entry name" value="Bin3"/>
    <property type="match status" value="1"/>
</dbReference>
<evidence type="ECO:0000313" key="5">
    <source>
        <dbReference type="Proteomes" id="UP000076837"/>
    </source>
</evidence>
<organism evidence="4 5">
    <name type="scientific">Didymella rabiei</name>
    <name type="common">Chickpea ascochyta blight fungus</name>
    <name type="synonym">Mycosphaerella rabiei</name>
    <dbReference type="NCBI Taxonomy" id="5454"/>
    <lineage>
        <taxon>Eukaryota</taxon>
        <taxon>Fungi</taxon>
        <taxon>Dikarya</taxon>
        <taxon>Ascomycota</taxon>
        <taxon>Pezizomycotina</taxon>
        <taxon>Dothideomycetes</taxon>
        <taxon>Pleosporomycetidae</taxon>
        <taxon>Pleosporales</taxon>
        <taxon>Pleosporineae</taxon>
        <taxon>Didymellaceae</taxon>
        <taxon>Ascochyta</taxon>
    </lineage>
</organism>
<dbReference type="InterPro" id="IPR010675">
    <property type="entry name" value="Bin3_C"/>
</dbReference>
<dbReference type="Pfam" id="PF07081">
    <property type="entry name" value="DUF1349"/>
    <property type="match status" value="1"/>
</dbReference>
<feature type="compositionally biased region" description="Pro residues" evidence="2">
    <location>
        <begin position="435"/>
        <end position="445"/>
    </location>
</feature>
<dbReference type="PANTHER" id="PTHR35332">
    <property type="entry name" value="REGULATION OF ENOLASE PROTEIN 1"/>
    <property type="match status" value="1"/>
</dbReference>
<dbReference type="InterPro" id="IPR024160">
    <property type="entry name" value="BIN3_SAM-bd_dom"/>
</dbReference>
<evidence type="ECO:0000259" key="3">
    <source>
        <dbReference type="PROSITE" id="PS51515"/>
    </source>
</evidence>
<feature type="compositionally biased region" description="Polar residues" evidence="2">
    <location>
        <begin position="397"/>
        <end position="406"/>
    </location>
</feature>
<comment type="caution">
    <text evidence="4">The sequence shown here is derived from an EMBL/GenBank/DDBJ whole genome shotgun (WGS) entry which is preliminary data.</text>
</comment>
<dbReference type="PROSITE" id="PS51515">
    <property type="entry name" value="BIN3_SAM"/>
    <property type="match status" value="1"/>
</dbReference>
<dbReference type="Proteomes" id="UP000076837">
    <property type="component" value="Unassembled WGS sequence"/>
</dbReference>
<keyword evidence="5" id="KW-1185">Reference proteome</keyword>
<dbReference type="SUPFAM" id="SSF53335">
    <property type="entry name" value="S-adenosyl-L-methionine-dependent methyltransferases"/>
    <property type="match status" value="1"/>
</dbReference>
<dbReference type="EMBL" id="JYNV01000252">
    <property type="protein sequence ID" value="KZM21292.1"/>
    <property type="molecule type" value="Genomic_DNA"/>
</dbReference>
<feature type="region of interest" description="Disordered" evidence="2">
    <location>
        <begin position="388"/>
        <end position="445"/>
    </location>
</feature>
<reference evidence="4 5" key="1">
    <citation type="journal article" date="2016" name="Sci. Rep.">
        <title>Draft genome sequencing and secretome analysis of fungal phytopathogen Ascochyta rabiei provides insight into the necrotrophic effector repertoire.</title>
        <authorList>
            <person name="Verma S."/>
            <person name="Gazara R.K."/>
            <person name="Nizam S."/>
            <person name="Parween S."/>
            <person name="Chattopadhyay D."/>
            <person name="Verma P.K."/>
        </authorList>
    </citation>
    <scope>NUCLEOTIDE SEQUENCE [LARGE SCALE GENOMIC DNA]</scope>
    <source>
        <strain evidence="4 5">ArDII</strain>
    </source>
</reference>
<proteinExistence type="predicted"/>
<gene>
    <name evidence="4" type="ORF">ST47_g7552</name>
</gene>
<dbReference type="AlphaFoldDB" id="A0A163ANN9"/>
<dbReference type="GO" id="GO:0008168">
    <property type="term" value="F:methyltransferase activity"/>
    <property type="evidence" value="ECO:0007669"/>
    <property type="project" value="InterPro"/>
</dbReference>
<dbReference type="InterPro" id="IPR029063">
    <property type="entry name" value="SAM-dependent_MTases_sf"/>
</dbReference>